<dbReference type="InterPro" id="IPR058678">
    <property type="entry name" value="ARM_PUB"/>
</dbReference>
<dbReference type="InterPro" id="IPR000225">
    <property type="entry name" value="Armadillo"/>
</dbReference>
<dbReference type="PANTHER" id="PTHR46043:SF5">
    <property type="entry name" value="ARM REPEAT SUPERFAMILY PROTEIN"/>
    <property type="match status" value="1"/>
</dbReference>
<dbReference type="PANTHER" id="PTHR46043">
    <property type="entry name" value="ARM REPEAT SUPERFAMILY PROTEIN"/>
    <property type="match status" value="1"/>
</dbReference>
<dbReference type="Proteomes" id="UP000228380">
    <property type="component" value="Unplaced"/>
</dbReference>
<dbReference type="SUPFAM" id="SSF48371">
    <property type="entry name" value="ARM repeat"/>
    <property type="match status" value="1"/>
</dbReference>
<dbReference type="PROSITE" id="PS50176">
    <property type="entry name" value="ARM_REPEAT"/>
    <property type="match status" value="1"/>
</dbReference>
<feature type="domain" description="DUF7032" evidence="2">
    <location>
        <begin position="22"/>
        <end position="131"/>
    </location>
</feature>
<dbReference type="RefSeq" id="XP_026664314.2">
    <property type="nucleotide sequence ID" value="XM_026808513.2"/>
</dbReference>
<dbReference type="GeneID" id="103717310"/>
<sequence length="576" mass="63684">MREDRKEAAPIYQLPEETSLQRTSELINSLISSSYSILSFPAKWQLIRDKLEQLNSNLTAVADGNFSSANSALTAFLESMVTVLNDIQMLTDQCSDESYSRGKLHMRSNLDAVSSRLELHVKHLTQICASAILSQSQAIVPTRPAVGASREDMRFYMKDLFSRLRIGDLDMRAQALAILNEILPQDEKYVRIAVLETADSISLLVHFLEFGDVGIQEKAARAVSVIASFDSYKGALVTGGVIAPLIRALEMGNEAGKEGAARALRKLTENSDNVWSVSAHGGVTVLLKLCDNADSSSELIGLACNTLRNLSSVEEIKKFMVEQGAVSVFTKLLKSKEEVVQIHVMELLYAMVLEDDSLRHMVVGEGVIESLAKLLDPNSPYSMKAREVAVRAIELFCFTSTSLIKALMGCGFLDQVLFLLKNGEISTQESGLKVVSHLCETSEETKKVMGDAGFMTELVKLLEAKSFEVRELAAGLLCSMVPIQRNRRRFIQDDHNVNQIMRLLNPDEEKSVTKKLLLSVLISLADSSNGRRKILASGYVNHLEKLAKADVLEAKKIIKKLSGNRFHSILSKIWSK</sequence>
<dbReference type="Pfam" id="PF23005">
    <property type="entry name" value="DUF7032"/>
    <property type="match status" value="1"/>
</dbReference>
<proteinExistence type="predicted"/>
<accession>A0A8B8J9Z7</accession>
<dbReference type="InterPro" id="IPR016024">
    <property type="entry name" value="ARM-type_fold"/>
</dbReference>
<dbReference type="Pfam" id="PF25598">
    <property type="entry name" value="ARM_PUB"/>
    <property type="match status" value="1"/>
</dbReference>
<evidence type="ECO:0000313" key="5">
    <source>
        <dbReference type="RefSeq" id="XP_026664314.2"/>
    </source>
</evidence>
<protein>
    <submittedName>
        <fullName evidence="5">Protein CELLULOSE SYNTHASE INTERACTIVE 3</fullName>
    </submittedName>
</protein>
<dbReference type="KEGG" id="pda:103717310"/>
<gene>
    <name evidence="5" type="primary">LOC103717310</name>
</gene>
<feature type="repeat" description="ARM" evidence="1">
    <location>
        <begin position="281"/>
        <end position="325"/>
    </location>
</feature>
<evidence type="ECO:0000259" key="3">
    <source>
        <dbReference type="Pfam" id="PF25598"/>
    </source>
</evidence>
<evidence type="ECO:0000259" key="2">
    <source>
        <dbReference type="Pfam" id="PF23005"/>
    </source>
</evidence>
<keyword evidence="4" id="KW-1185">Reference proteome</keyword>
<dbReference type="SMART" id="SM00185">
    <property type="entry name" value="ARM"/>
    <property type="match status" value="6"/>
</dbReference>
<organism evidence="4 5">
    <name type="scientific">Phoenix dactylifera</name>
    <name type="common">Date palm</name>
    <dbReference type="NCBI Taxonomy" id="42345"/>
    <lineage>
        <taxon>Eukaryota</taxon>
        <taxon>Viridiplantae</taxon>
        <taxon>Streptophyta</taxon>
        <taxon>Embryophyta</taxon>
        <taxon>Tracheophyta</taxon>
        <taxon>Spermatophyta</taxon>
        <taxon>Magnoliopsida</taxon>
        <taxon>Liliopsida</taxon>
        <taxon>Arecaceae</taxon>
        <taxon>Coryphoideae</taxon>
        <taxon>Phoeniceae</taxon>
        <taxon>Phoenix</taxon>
    </lineage>
</organism>
<dbReference type="Gene3D" id="1.25.10.10">
    <property type="entry name" value="Leucine-rich Repeat Variant"/>
    <property type="match status" value="1"/>
</dbReference>
<evidence type="ECO:0000256" key="1">
    <source>
        <dbReference type="PROSITE-ProRule" id="PRU00259"/>
    </source>
</evidence>
<dbReference type="OrthoDB" id="7537227at2759"/>
<evidence type="ECO:0000313" key="4">
    <source>
        <dbReference type="Proteomes" id="UP000228380"/>
    </source>
</evidence>
<reference evidence="5" key="1">
    <citation type="submission" date="2025-08" db="UniProtKB">
        <authorList>
            <consortium name="RefSeq"/>
        </authorList>
    </citation>
    <scope>IDENTIFICATION</scope>
    <source>
        <tissue evidence="5">Young leaves</tissue>
    </source>
</reference>
<name>A0A8B8J9Z7_PHODC</name>
<dbReference type="AlphaFoldDB" id="A0A8B8J9Z7"/>
<dbReference type="InterPro" id="IPR054296">
    <property type="entry name" value="DUF7032"/>
</dbReference>
<dbReference type="InterPro" id="IPR011989">
    <property type="entry name" value="ARM-like"/>
</dbReference>
<feature type="domain" description="U-box" evidence="3">
    <location>
        <begin position="248"/>
        <end position="462"/>
    </location>
</feature>